<keyword evidence="1" id="KW-0862">Zinc</keyword>
<keyword evidence="1" id="KW-0479">Metal-binding</keyword>
<sequence>MRMYLRPPRLADADEIAAACARSEQARLLSRLGAKPSAPAVCAICLEETAAQGPKEPQQQVLRLGCGHHYHVECLCKAVRHGHTCCPLCRSALPSALTDDDKPERSHRGCLHCLPRISTGATAGTAVAAVAGAVMGAAVPISFITSIL</sequence>
<name>A0A0D3IUE6_EMIH1</name>
<dbReference type="AlphaFoldDB" id="A0A0D3IUE6"/>
<dbReference type="KEGG" id="ehx:EMIHUDRAFT_197495"/>
<dbReference type="EnsemblProtists" id="EOD14881">
    <property type="protein sequence ID" value="EOD14881"/>
    <property type="gene ID" value="EMIHUDRAFT_197495"/>
</dbReference>
<dbReference type="Gene3D" id="3.30.40.10">
    <property type="entry name" value="Zinc/RING finger domain, C3HC4 (zinc finger)"/>
    <property type="match status" value="1"/>
</dbReference>
<protein>
    <recommendedName>
        <fullName evidence="2">RING-type domain-containing protein</fullName>
    </recommendedName>
</protein>
<feature type="domain" description="RING-type" evidence="2">
    <location>
        <begin position="42"/>
        <end position="90"/>
    </location>
</feature>
<dbReference type="GO" id="GO:0008270">
    <property type="term" value="F:zinc ion binding"/>
    <property type="evidence" value="ECO:0007669"/>
    <property type="project" value="UniProtKB-KW"/>
</dbReference>
<dbReference type="GeneID" id="17261014"/>
<dbReference type="Proteomes" id="UP000013827">
    <property type="component" value="Unassembled WGS sequence"/>
</dbReference>
<evidence type="ECO:0000259" key="2">
    <source>
        <dbReference type="PROSITE" id="PS50089"/>
    </source>
</evidence>
<dbReference type="InterPro" id="IPR013083">
    <property type="entry name" value="Znf_RING/FYVE/PHD"/>
</dbReference>
<dbReference type="RefSeq" id="XP_005767310.1">
    <property type="nucleotide sequence ID" value="XM_005767253.1"/>
</dbReference>
<dbReference type="SMART" id="SM00184">
    <property type="entry name" value="RING"/>
    <property type="match status" value="1"/>
</dbReference>
<dbReference type="SUPFAM" id="SSF57850">
    <property type="entry name" value="RING/U-box"/>
    <property type="match status" value="1"/>
</dbReference>
<organism evidence="3 4">
    <name type="scientific">Emiliania huxleyi (strain CCMP1516)</name>
    <dbReference type="NCBI Taxonomy" id="280463"/>
    <lineage>
        <taxon>Eukaryota</taxon>
        <taxon>Haptista</taxon>
        <taxon>Haptophyta</taxon>
        <taxon>Prymnesiophyceae</taxon>
        <taxon>Isochrysidales</taxon>
        <taxon>Noelaerhabdaceae</taxon>
        <taxon>Emiliania</taxon>
    </lineage>
</organism>
<reference evidence="3" key="2">
    <citation type="submission" date="2024-10" db="UniProtKB">
        <authorList>
            <consortium name="EnsemblProtists"/>
        </authorList>
    </citation>
    <scope>IDENTIFICATION</scope>
</reference>
<dbReference type="Pfam" id="PF13639">
    <property type="entry name" value="zf-RING_2"/>
    <property type="match status" value="1"/>
</dbReference>
<accession>A0A0D3IUE6</accession>
<dbReference type="PROSITE" id="PS50089">
    <property type="entry name" value="ZF_RING_2"/>
    <property type="match status" value="1"/>
</dbReference>
<keyword evidence="4" id="KW-1185">Reference proteome</keyword>
<evidence type="ECO:0000256" key="1">
    <source>
        <dbReference type="PROSITE-ProRule" id="PRU00175"/>
    </source>
</evidence>
<reference evidence="4" key="1">
    <citation type="journal article" date="2013" name="Nature">
        <title>Pan genome of the phytoplankton Emiliania underpins its global distribution.</title>
        <authorList>
            <person name="Read B.A."/>
            <person name="Kegel J."/>
            <person name="Klute M.J."/>
            <person name="Kuo A."/>
            <person name="Lefebvre S.C."/>
            <person name="Maumus F."/>
            <person name="Mayer C."/>
            <person name="Miller J."/>
            <person name="Monier A."/>
            <person name="Salamov A."/>
            <person name="Young J."/>
            <person name="Aguilar M."/>
            <person name="Claverie J.M."/>
            <person name="Frickenhaus S."/>
            <person name="Gonzalez K."/>
            <person name="Herman E.K."/>
            <person name="Lin Y.C."/>
            <person name="Napier J."/>
            <person name="Ogata H."/>
            <person name="Sarno A.F."/>
            <person name="Shmutz J."/>
            <person name="Schroeder D."/>
            <person name="de Vargas C."/>
            <person name="Verret F."/>
            <person name="von Dassow P."/>
            <person name="Valentin K."/>
            <person name="Van de Peer Y."/>
            <person name="Wheeler G."/>
            <person name="Dacks J.B."/>
            <person name="Delwiche C.F."/>
            <person name="Dyhrman S.T."/>
            <person name="Glockner G."/>
            <person name="John U."/>
            <person name="Richards T."/>
            <person name="Worden A.Z."/>
            <person name="Zhang X."/>
            <person name="Grigoriev I.V."/>
            <person name="Allen A.E."/>
            <person name="Bidle K."/>
            <person name="Borodovsky M."/>
            <person name="Bowler C."/>
            <person name="Brownlee C."/>
            <person name="Cock J.M."/>
            <person name="Elias M."/>
            <person name="Gladyshev V.N."/>
            <person name="Groth M."/>
            <person name="Guda C."/>
            <person name="Hadaegh A."/>
            <person name="Iglesias-Rodriguez M.D."/>
            <person name="Jenkins J."/>
            <person name="Jones B.M."/>
            <person name="Lawson T."/>
            <person name="Leese F."/>
            <person name="Lindquist E."/>
            <person name="Lobanov A."/>
            <person name="Lomsadze A."/>
            <person name="Malik S.B."/>
            <person name="Marsh M.E."/>
            <person name="Mackinder L."/>
            <person name="Mock T."/>
            <person name="Mueller-Roeber B."/>
            <person name="Pagarete A."/>
            <person name="Parker M."/>
            <person name="Probert I."/>
            <person name="Quesneville H."/>
            <person name="Raines C."/>
            <person name="Rensing S.A."/>
            <person name="Riano-Pachon D.M."/>
            <person name="Richier S."/>
            <person name="Rokitta S."/>
            <person name="Shiraiwa Y."/>
            <person name="Soanes D.M."/>
            <person name="van der Giezen M."/>
            <person name="Wahlund T.M."/>
            <person name="Williams B."/>
            <person name="Wilson W."/>
            <person name="Wolfe G."/>
            <person name="Wurch L.L."/>
        </authorList>
    </citation>
    <scope>NUCLEOTIDE SEQUENCE</scope>
</reference>
<proteinExistence type="predicted"/>
<keyword evidence="1" id="KW-0863">Zinc-finger</keyword>
<dbReference type="PaxDb" id="2903-EOD14881"/>
<dbReference type="HOGENOM" id="CLU_1762217_0_0_1"/>
<evidence type="ECO:0000313" key="4">
    <source>
        <dbReference type="Proteomes" id="UP000013827"/>
    </source>
</evidence>
<evidence type="ECO:0000313" key="3">
    <source>
        <dbReference type="EnsemblProtists" id="EOD14881"/>
    </source>
</evidence>
<dbReference type="InterPro" id="IPR001841">
    <property type="entry name" value="Znf_RING"/>
</dbReference>